<organism evidence="2 3">
    <name type="scientific">Streptomyces paludis</name>
    <dbReference type="NCBI Taxonomy" id="2282738"/>
    <lineage>
        <taxon>Bacteria</taxon>
        <taxon>Bacillati</taxon>
        <taxon>Actinomycetota</taxon>
        <taxon>Actinomycetes</taxon>
        <taxon>Kitasatosporales</taxon>
        <taxon>Streptomycetaceae</taxon>
        <taxon>Streptomyces</taxon>
    </lineage>
</organism>
<keyword evidence="3" id="KW-1185">Reference proteome</keyword>
<dbReference type="RefSeq" id="WP_114663308.1">
    <property type="nucleotide sequence ID" value="NZ_CP031194.1"/>
</dbReference>
<reference evidence="3" key="1">
    <citation type="submission" date="2018-07" db="EMBL/GenBank/DDBJ databases">
        <authorList>
            <person name="Zhao J."/>
        </authorList>
    </citation>
    <scope>NUCLEOTIDE SEQUENCE [LARGE SCALE GENOMIC DNA]</scope>
    <source>
        <strain evidence="3">GSSD-12</strain>
    </source>
</reference>
<dbReference type="AlphaFoldDB" id="A0A345HW91"/>
<dbReference type="Proteomes" id="UP000253868">
    <property type="component" value="Chromosome"/>
</dbReference>
<evidence type="ECO:0000256" key="1">
    <source>
        <dbReference type="SAM" id="MobiDB-lite"/>
    </source>
</evidence>
<gene>
    <name evidence="2" type="ORF">DVK44_28545</name>
</gene>
<evidence type="ECO:0000313" key="3">
    <source>
        <dbReference type="Proteomes" id="UP000253868"/>
    </source>
</evidence>
<dbReference type="KEGG" id="spad:DVK44_28545"/>
<proteinExistence type="predicted"/>
<evidence type="ECO:0000313" key="2">
    <source>
        <dbReference type="EMBL" id="AXG80965.1"/>
    </source>
</evidence>
<accession>A0A345HW91</accession>
<sequence length="73" mass="8023">MALPAFAAFPFFGFLVFVSVLATAHPFRSLPSRVRRIGRDGDRWREPVRPAAVPAAPRRQRQGPVTAKVVPGV</sequence>
<feature type="region of interest" description="Disordered" evidence="1">
    <location>
        <begin position="52"/>
        <end position="73"/>
    </location>
</feature>
<protein>
    <submittedName>
        <fullName evidence="2">Uncharacterized protein</fullName>
    </submittedName>
</protein>
<name>A0A345HW91_9ACTN</name>
<dbReference type="EMBL" id="CP031194">
    <property type="protein sequence ID" value="AXG80965.1"/>
    <property type="molecule type" value="Genomic_DNA"/>
</dbReference>